<dbReference type="GO" id="GO:0015012">
    <property type="term" value="P:heparan sulfate proteoglycan biosynthetic process"/>
    <property type="evidence" value="ECO:0007669"/>
    <property type="project" value="TreeGrafter"/>
</dbReference>
<keyword evidence="7" id="KW-0256">Endoplasmic reticulum</keyword>
<evidence type="ECO:0000256" key="12">
    <source>
        <dbReference type="ARBA" id="ARBA00023157"/>
    </source>
</evidence>
<dbReference type="RefSeq" id="WP_084560891.1">
    <property type="nucleotide sequence ID" value="NZ_FSRC01000001.1"/>
</dbReference>
<dbReference type="GO" id="GO:0016020">
    <property type="term" value="C:membrane"/>
    <property type="evidence" value="ECO:0007669"/>
    <property type="project" value="InterPro"/>
</dbReference>
<evidence type="ECO:0000313" key="15">
    <source>
        <dbReference type="EMBL" id="SIN76083.1"/>
    </source>
</evidence>
<dbReference type="GO" id="GO:0050650">
    <property type="term" value="P:chondroitin sulfate proteoglycan biosynthetic process"/>
    <property type="evidence" value="ECO:0007669"/>
    <property type="project" value="TreeGrafter"/>
</dbReference>
<name>A0A1N6DZB3_9BACT</name>
<evidence type="ECO:0000256" key="4">
    <source>
        <dbReference type="ARBA" id="ARBA00022679"/>
    </source>
</evidence>
<accession>A0A1N6DZB3</accession>
<dbReference type="OrthoDB" id="7943907at2"/>
<dbReference type="EMBL" id="FSRC01000001">
    <property type="protein sequence ID" value="SIN76083.1"/>
    <property type="molecule type" value="Genomic_DNA"/>
</dbReference>
<gene>
    <name evidence="15" type="ORF">SAMN05444394_1554</name>
</gene>
<comment type="subcellular location">
    <subcellularLocation>
        <location evidence="2">Endoplasmic reticulum membrane</location>
        <topology evidence="2">Single-pass type II membrane protein</topology>
    </subcellularLocation>
    <subcellularLocation>
        <location evidence="1">Golgi apparatus membrane</location>
        <topology evidence="1">Single-pass type II membrane protein</topology>
    </subcellularLocation>
</comment>
<keyword evidence="12" id="KW-1015">Disulfide bond</keyword>
<proteinExistence type="predicted"/>
<evidence type="ECO:0000256" key="7">
    <source>
        <dbReference type="ARBA" id="ARBA00022824"/>
    </source>
</evidence>
<evidence type="ECO:0000313" key="16">
    <source>
        <dbReference type="Proteomes" id="UP000185221"/>
    </source>
</evidence>
<dbReference type="GO" id="GO:0046872">
    <property type="term" value="F:metal ion binding"/>
    <property type="evidence" value="ECO:0007669"/>
    <property type="project" value="UniProtKB-KW"/>
</dbReference>
<keyword evidence="4" id="KW-0808">Transferase</keyword>
<evidence type="ECO:0000256" key="9">
    <source>
        <dbReference type="ARBA" id="ARBA00022989"/>
    </source>
</evidence>
<dbReference type="InterPro" id="IPR003406">
    <property type="entry name" value="Glyco_trans_14"/>
</dbReference>
<evidence type="ECO:0000256" key="10">
    <source>
        <dbReference type="ARBA" id="ARBA00023034"/>
    </source>
</evidence>
<dbReference type="GO" id="GO:0030158">
    <property type="term" value="F:protein xylosyltransferase activity"/>
    <property type="evidence" value="ECO:0007669"/>
    <property type="project" value="InterPro"/>
</dbReference>
<dbReference type="Proteomes" id="UP000185221">
    <property type="component" value="Unassembled WGS sequence"/>
</dbReference>
<protein>
    <recommendedName>
        <fullName evidence="14">Peptide O-xylosyltransferase</fullName>
    </recommendedName>
</protein>
<evidence type="ECO:0000256" key="1">
    <source>
        <dbReference type="ARBA" id="ARBA00004323"/>
    </source>
</evidence>
<keyword evidence="6" id="KW-0479">Metal-binding</keyword>
<evidence type="ECO:0000256" key="11">
    <source>
        <dbReference type="ARBA" id="ARBA00023136"/>
    </source>
</evidence>
<evidence type="ECO:0000256" key="14">
    <source>
        <dbReference type="ARBA" id="ARBA00042865"/>
    </source>
</evidence>
<keyword evidence="3" id="KW-0328">Glycosyltransferase</keyword>
<evidence type="ECO:0000256" key="13">
    <source>
        <dbReference type="ARBA" id="ARBA00023180"/>
    </source>
</evidence>
<evidence type="ECO:0000256" key="3">
    <source>
        <dbReference type="ARBA" id="ARBA00022676"/>
    </source>
</evidence>
<keyword evidence="10" id="KW-0333">Golgi apparatus</keyword>
<keyword evidence="16" id="KW-1185">Reference proteome</keyword>
<keyword evidence="9" id="KW-1133">Transmembrane helix</keyword>
<organism evidence="15 16">
    <name type="scientific">Algoriphagus halophilus</name>
    <dbReference type="NCBI Taxonomy" id="226505"/>
    <lineage>
        <taxon>Bacteria</taxon>
        <taxon>Pseudomonadati</taxon>
        <taxon>Bacteroidota</taxon>
        <taxon>Cytophagia</taxon>
        <taxon>Cytophagales</taxon>
        <taxon>Cyclobacteriaceae</taxon>
        <taxon>Algoriphagus</taxon>
    </lineage>
</organism>
<dbReference type="AlphaFoldDB" id="A0A1N6DZB3"/>
<reference evidence="16" key="1">
    <citation type="submission" date="2016-11" db="EMBL/GenBank/DDBJ databases">
        <authorList>
            <person name="Varghese N."/>
            <person name="Submissions S."/>
        </authorList>
    </citation>
    <scope>NUCLEOTIDE SEQUENCE [LARGE SCALE GENOMIC DNA]</scope>
    <source>
        <strain evidence="16">DSM 15292</strain>
    </source>
</reference>
<keyword evidence="8" id="KW-0735">Signal-anchor</keyword>
<dbReference type="Pfam" id="PF02485">
    <property type="entry name" value="Branch"/>
    <property type="match status" value="1"/>
</dbReference>
<evidence type="ECO:0000256" key="6">
    <source>
        <dbReference type="ARBA" id="ARBA00022723"/>
    </source>
</evidence>
<dbReference type="STRING" id="226505.SAMN05444394_1554"/>
<sequence length="332" mass="38697">MIQEIKEESSHPLNSRKNQEPRIAYFILVHRYPEQFKRLFKAIYHPENHYLIHVDQKSVSGVNQEVNKFLLNYSNAYTLTSKRVSWGGYSMVQSELKAMVYLLSHSLKWDFFINLSGQDFPLKSQESIFDFLGQNLGRNFLKIANQSQERPNTMNRIDHFFSDKNAGFSGTEAKRAFLKNVTSYIGGRWMILTRSCCDFICTSPEVKKYEDFYQNTLISEESFFQTVLMNTSFSEEITNDDKRAIIWIPDGGMDLRPKTLTINDLLFLQEGDNLFARKFDMQIDETVLEVLEMNLKTEKATMFLEKALLPNDSRKEAYLKPSTGIPFSLFNH</sequence>
<keyword evidence="11" id="KW-0472">Membrane</keyword>
<dbReference type="PANTHER" id="PTHR46025">
    <property type="entry name" value="XYLOSYLTRANSFERASE OXT"/>
    <property type="match status" value="1"/>
</dbReference>
<evidence type="ECO:0000256" key="5">
    <source>
        <dbReference type="ARBA" id="ARBA00022692"/>
    </source>
</evidence>
<keyword evidence="13" id="KW-0325">Glycoprotein</keyword>
<dbReference type="InterPro" id="IPR043538">
    <property type="entry name" value="XYLT"/>
</dbReference>
<evidence type="ECO:0000256" key="8">
    <source>
        <dbReference type="ARBA" id="ARBA00022968"/>
    </source>
</evidence>
<keyword evidence="5" id="KW-0812">Transmembrane</keyword>
<dbReference type="PANTHER" id="PTHR46025:SF3">
    <property type="entry name" value="XYLOSYLTRANSFERASE OXT"/>
    <property type="match status" value="1"/>
</dbReference>
<evidence type="ECO:0000256" key="2">
    <source>
        <dbReference type="ARBA" id="ARBA00004648"/>
    </source>
</evidence>